<dbReference type="RefSeq" id="WP_259612741.1">
    <property type="nucleotide sequence ID" value="NZ_CP091139.2"/>
</dbReference>
<dbReference type="EMBL" id="CP091139">
    <property type="protein sequence ID" value="UUT36093.1"/>
    <property type="molecule type" value="Genomic_DNA"/>
</dbReference>
<keyword evidence="3" id="KW-1185">Reference proteome</keyword>
<sequence length="111" mass="12319">MSTPHRRHSPAVYRRRRLLVLLVLLVIVVAVVWVLIAQPWRGSAEQGNKDAATQSADPLLPSVQNTSGATPSATPTGTRGVRRRRRVRPRARRRAPDRRHPPSPAARTTSP</sequence>
<proteinExistence type="predicted"/>
<gene>
    <name evidence="2" type="ORF">L2X98_23760</name>
</gene>
<accession>A0ABY5NLN0</accession>
<evidence type="ECO:0000313" key="2">
    <source>
        <dbReference type="EMBL" id="UUT36093.1"/>
    </source>
</evidence>
<feature type="compositionally biased region" description="Basic residues" evidence="1">
    <location>
        <begin position="80"/>
        <end position="97"/>
    </location>
</feature>
<organism evidence="2 3">
    <name type="scientific">Microbacterium elymi</name>
    <dbReference type="NCBI Taxonomy" id="2909587"/>
    <lineage>
        <taxon>Bacteria</taxon>
        <taxon>Bacillati</taxon>
        <taxon>Actinomycetota</taxon>
        <taxon>Actinomycetes</taxon>
        <taxon>Micrococcales</taxon>
        <taxon>Microbacteriaceae</taxon>
        <taxon>Microbacterium</taxon>
    </lineage>
</organism>
<reference evidence="2" key="1">
    <citation type="submission" date="2022-01" db="EMBL/GenBank/DDBJ databases">
        <title>Microbacterium eymi and Microbacterium rhizovicinus sp. nov., isolated from the rhizospheric soil of Elymus tsukushiensis, a plant native to the Dokdo Islands, Republic of Korea.</title>
        <authorList>
            <person name="Hwang Y.J."/>
        </authorList>
    </citation>
    <scope>NUCLEOTIDE SEQUENCE</scope>
    <source>
        <strain evidence="2">KUDC0405</strain>
    </source>
</reference>
<protein>
    <submittedName>
        <fullName evidence="2">Uncharacterized protein</fullName>
    </submittedName>
</protein>
<dbReference type="Proteomes" id="UP001054811">
    <property type="component" value="Chromosome"/>
</dbReference>
<feature type="compositionally biased region" description="Polar residues" evidence="1">
    <location>
        <begin position="51"/>
        <end position="77"/>
    </location>
</feature>
<evidence type="ECO:0000313" key="3">
    <source>
        <dbReference type="Proteomes" id="UP001054811"/>
    </source>
</evidence>
<name>A0ABY5NLN0_9MICO</name>
<feature type="region of interest" description="Disordered" evidence="1">
    <location>
        <begin position="42"/>
        <end position="111"/>
    </location>
</feature>
<evidence type="ECO:0000256" key="1">
    <source>
        <dbReference type="SAM" id="MobiDB-lite"/>
    </source>
</evidence>